<dbReference type="InterPro" id="IPR000719">
    <property type="entry name" value="Prot_kinase_dom"/>
</dbReference>
<dbReference type="SMART" id="SM00220">
    <property type="entry name" value="S_TKc"/>
    <property type="match status" value="1"/>
</dbReference>
<dbReference type="InterPro" id="IPR001650">
    <property type="entry name" value="Helicase_C-like"/>
</dbReference>
<dbReference type="InterPro" id="IPR027417">
    <property type="entry name" value="P-loop_NTPase"/>
</dbReference>
<keyword evidence="11" id="KW-0347">Helicase</keyword>
<dbReference type="EMBL" id="LSMT01000026">
    <property type="protein sequence ID" value="PFX32199.1"/>
    <property type="molecule type" value="Genomic_DNA"/>
</dbReference>
<evidence type="ECO:0000256" key="5">
    <source>
        <dbReference type="ARBA" id="ARBA00034808"/>
    </source>
</evidence>
<evidence type="ECO:0000259" key="9">
    <source>
        <dbReference type="PROSITE" id="PS51192"/>
    </source>
</evidence>
<sequence>MQDLLRETLIVCGSRRFWQDRKEEEQESALVQHFTGRRGKLRAGGEISTVNPEAVELTTVTIGTGATSRVFKGKYKPSGNDVVEVACKEFMVSFSMKQKLRMKKEMECMKRLRHPNILAHFGVDFDRSLLVTELLEKKVEIDGDLCTIHNAREFLDLHEFQPIPWSTRLQIMRGVTNGLSYLHENRIVHCDLKVGNIFIGDNGKDGYLVKLGDFGTALFDFSQFSVSVMPSATNTDSVMHTIAYTAPELLDRGSRPSYASDIYSLAMVMIEFTLPNRTTPWEGEVANSSVIYDFVRKGERPTVTFENLSELGCEKAAKWMSLLHECWQQDPSKRPTSAEVDLKMSALHEEELGNKNHISFQDWRSKNPNVVFTPLNTHQGMAVEVTDEVVSSFLSEGTTIPADLHHDLTKNLSVNDGSNACVYLCSKIAHDLLKYSKLNGQEKQFIIESVSSETIRKLPRHINTFRSMSDFAAVDEALAAMTKADIISTNYDAKELLEKQTSQSIEEKKNYLKKALTLLNQASNSDGKAFAIYLCPPLAILVGVIRSSFIIVDTHKVPEEAGGTQCGLSVRFDCEADQIETVVDNMVEWITIRMKASIPNYARQLHSLILLRESAISSCTSEFDLDVDDEQLLNASLELESNASLLTPTDSTGDNYSKNSPDQGVKKNQMEMERGSSHLFVADEQVSKRGQEVQGSVDVLKVTTEIESNQGHEELEARPPESIACASTGKSNYTLPDDLPNVNTDDLIVWKGHLTRFGLTEFKDFQLHAVHSVSLGRDAIVVQPTGSGKSLCFQLPSLIDHKKFVVVVSPTISLINSQIEGLQSLGIDAFSLGRAAGTEAHHNHERLFSTDAQRSFPSVVFMTPEHFINRVQYIFEENKEHIKLLVLDEVHKMFDRNSHFRSSYDSFKNIKDTFSGVPVMTLTATLSEEQLQSLCNDYLRSPVLIKGSINRSNIKLNIKPYVKPTKRKSDKTPKGKSEGDTWCACATDIKTIVNDEYAIVYMDFRSDVQLMTAALQRLLGEDNVRSFYGRGMTHAEKKKTDSDFRAKEFQVLVATEAYEVGTHSPHVDNIFRVGCMRNLSVIVQEFGRAGRSGNDADGFLLINESKDDQRLCFWTQNCSDIEEKRMKDKFGESWRWIYSLYSGRCLRDVLISKFGEGELELQCNDACCSSCDIKAKRDFNAKQAISLLVQAISDFEQLQNYKNGVKEEELIAWLRGSKRDKFSTPALQKLLDSSHTYSAGLELNGQKCSIDWWSRVLRQSINVEYVDINFVILRRETFRRVWRQYRVSEKGKQFLRCPCDVPVLDPAIDPFNEDKRQGDNKTREKRSGRGHHHLPKIQEALKHSDTWEKLTRKDQYEFPGFDNDSQLSQKPLAYVEDWRRLPFAASTRSHFMWDDNQLSKRHSQTNKHELIVEGQKTSLFVRRGPCEGVKTCAAPECEYVVSNRQKINRCVNHRENCSLISSGPCTSHMVYMWPCIDDGRRWVGVVPGTRHNHSKPAPHNVSSKVKEDIQRLISDDSSKKTKDIMKGLGLGYVPAEASSPAANADRVRKERKLALGKWNSVNKELRPLDEILQFDRIRKKVESNQLYEECSKNISDKVNEMMGHYQMEGSEYLFTPCRKYAFFMAPFQSAMLSTAEDIFIDITYTGNDFFPYLLNVVSFNDETCVYNAVARVLCSRQDSETYAKSITTIFHKVTADHARFSNGKNLRSILVDFDDGQYKGLQLCLGEELARKVVRGCKVHWQRSVNRVCKLVCRNESDSRVFKILASKIETEDEKENVLFLFDVLSGCRKLTEARKFFGNDLLPEFDTLDNKEWMKLKHWSKWWCRGNHLAMFTRAFKEMDDNDWEQGPSTTNPVESLNRQSFQDGGTIMHALMENIYLEDRLHAVKSAVCKENVTTSYKSSPAKQRTKRKRTSVGKCVDEGPPDKRRHILTSKRKANGRALINRLIEVEYDEKDKSGKVTKYWGWCKGQIVAYRKHEGYLVNFADRINSDGNVIEGCYLEVTRHNHHFTLAECAVASRCGKFEKQDYEPMDFWVWSHEV</sequence>
<feature type="domain" description="Helicase C-terminal" evidence="10">
    <location>
        <begin position="988"/>
        <end position="1141"/>
    </location>
</feature>
<proteinExistence type="inferred from homology"/>
<dbReference type="SMART" id="SM00490">
    <property type="entry name" value="HELICc"/>
    <property type="match status" value="1"/>
</dbReference>
<dbReference type="SUPFAM" id="SSF52540">
    <property type="entry name" value="P-loop containing nucleoside triphosphate hydrolases"/>
    <property type="match status" value="1"/>
</dbReference>
<dbReference type="Gene3D" id="3.40.50.300">
    <property type="entry name" value="P-loop containing nucleotide triphosphate hydrolases"/>
    <property type="match status" value="2"/>
</dbReference>
<dbReference type="PANTHER" id="PTHR13710">
    <property type="entry name" value="DNA HELICASE RECQ FAMILY MEMBER"/>
    <property type="match status" value="1"/>
</dbReference>
<comment type="caution">
    <text evidence="11">The sequence shown here is derived from an EMBL/GenBank/DDBJ whole genome shotgun (WGS) entry which is preliminary data.</text>
</comment>
<dbReference type="PANTHER" id="PTHR13710:SF147">
    <property type="entry name" value="DNA HELICASE"/>
    <property type="match status" value="1"/>
</dbReference>
<dbReference type="PROSITE" id="PS51194">
    <property type="entry name" value="HELICASE_CTER"/>
    <property type="match status" value="1"/>
</dbReference>
<evidence type="ECO:0000256" key="1">
    <source>
        <dbReference type="ARBA" id="ARBA00005446"/>
    </source>
</evidence>
<feature type="region of interest" description="Disordered" evidence="7">
    <location>
        <begin position="645"/>
        <end position="666"/>
    </location>
</feature>
<dbReference type="InterPro" id="IPR008271">
    <property type="entry name" value="Ser/Thr_kinase_AS"/>
</dbReference>
<dbReference type="Pfam" id="PF00271">
    <property type="entry name" value="Helicase_C"/>
    <property type="match status" value="1"/>
</dbReference>
<dbReference type="InterPro" id="IPR017441">
    <property type="entry name" value="Protein_kinase_ATP_BS"/>
</dbReference>
<accession>A0A2B4SSX2</accession>
<keyword evidence="11" id="KW-0378">Hydrolase</keyword>
<evidence type="ECO:0000259" key="8">
    <source>
        <dbReference type="PROSITE" id="PS50011"/>
    </source>
</evidence>
<evidence type="ECO:0000256" key="4">
    <source>
        <dbReference type="ARBA" id="ARBA00034617"/>
    </source>
</evidence>
<dbReference type="Proteomes" id="UP000225706">
    <property type="component" value="Unassembled WGS sequence"/>
</dbReference>
<evidence type="ECO:0000256" key="3">
    <source>
        <dbReference type="ARBA" id="ARBA00022840"/>
    </source>
</evidence>
<feature type="domain" description="Protein kinase" evidence="8">
    <location>
        <begin position="56"/>
        <end position="347"/>
    </location>
</feature>
<dbReference type="GO" id="GO:0003676">
    <property type="term" value="F:nucleic acid binding"/>
    <property type="evidence" value="ECO:0007669"/>
    <property type="project" value="InterPro"/>
</dbReference>
<organism evidence="11 12">
    <name type="scientific">Stylophora pistillata</name>
    <name type="common">Smooth cauliflower coral</name>
    <dbReference type="NCBI Taxonomy" id="50429"/>
    <lineage>
        <taxon>Eukaryota</taxon>
        <taxon>Metazoa</taxon>
        <taxon>Cnidaria</taxon>
        <taxon>Anthozoa</taxon>
        <taxon>Hexacorallia</taxon>
        <taxon>Scleractinia</taxon>
        <taxon>Astrocoeniina</taxon>
        <taxon>Pocilloporidae</taxon>
        <taxon>Stylophora</taxon>
    </lineage>
</organism>
<evidence type="ECO:0000313" key="11">
    <source>
        <dbReference type="EMBL" id="PFX32199.1"/>
    </source>
</evidence>
<dbReference type="PROSITE" id="PS00107">
    <property type="entry name" value="PROTEIN_KINASE_ATP"/>
    <property type="match status" value="1"/>
</dbReference>
<keyword evidence="3 6" id="KW-0067">ATP-binding</keyword>
<evidence type="ECO:0000259" key="10">
    <source>
        <dbReference type="PROSITE" id="PS51194"/>
    </source>
</evidence>
<reference evidence="12" key="1">
    <citation type="journal article" date="2017" name="bioRxiv">
        <title>Comparative analysis of the genomes of Stylophora pistillata and Acropora digitifera provides evidence for extensive differences between species of corals.</title>
        <authorList>
            <person name="Voolstra C.R."/>
            <person name="Li Y."/>
            <person name="Liew Y.J."/>
            <person name="Baumgarten S."/>
            <person name="Zoccola D."/>
            <person name="Flot J.-F."/>
            <person name="Tambutte S."/>
            <person name="Allemand D."/>
            <person name="Aranda M."/>
        </authorList>
    </citation>
    <scope>NUCLEOTIDE SEQUENCE [LARGE SCALE GENOMIC DNA]</scope>
</reference>
<keyword evidence="12" id="KW-1185">Reference proteome</keyword>
<dbReference type="EC" id="5.6.2.4" evidence="5"/>
<dbReference type="GO" id="GO:0005634">
    <property type="term" value="C:nucleus"/>
    <property type="evidence" value="ECO:0007669"/>
    <property type="project" value="TreeGrafter"/>
</dbReference>
<evidence type="ECO:0000313" key="12">
    <source>
        <dbReference type="Proteomes" id="UP000225706"/>
    </source>
</evidence>
<dbReference type="STRING" id="50429.A0A2B4SSX2"/>
<evidence type="ECO:0000256" key="7">
    <source>
        <dbReference type="SAM" id="MobiDB-lite"/>
    </source>
</evidence>
<name>A0A2B4SSX2_STYPI</name>
<comment type="catalytic activity">
    <reaction evidence="4">
        <text>Couples ATP hydrolysis with the unwinding of duplex DNA by translocating in the 3'-5' direction.</text>
        <dbReference type="EC" id="5.6.2.4"/>
    </reaction>
</comment>
<feature type="region of interest" description="Disordered" evidence="7">
    <location>
        <begin position="1897"/>
        <end position="1927"/>
    </location>
</feature>
<evidence type="ECO:0000256" key="6">
    <source>
        <dbReference type="PROSITE-ProRule" id="PRU10141"/>
    </source>
</evidence>
<dbReference type="PROSITE" id="PS50011">
    <property type="entry name" value="PROTEIN_KINASE_DOM"/>
    <property type="match status" value="1"/>
</dbReference>
<dbReference type="GO" id="GO:0005737">
    <property type="term" value="C:cytoplasm"/>
    <property type="evidence" value="ECO:0007669"/>
    <property type="project" value="TreeGrafter"/>
</dbReference>
<keyword evidence="2 6" id="KW-0547">Nucleotide-binding</keyword>
<feature type="compositionally biased region" description="Basic and acidic residues" evidence="7">
    <location>
        <begin position="1312"/>
        <end position="1327"/>
    </location>
</feature>
<gene>
    <name evidence="11" type="primary">recQ</name>
    <name evidence="11" type="ORF">AWC38_SpisGene3012</name>
</gene>
<feature type="compositionally biased region" description="Polar residues" evidence="7">
    <location>
        <begin position="647"/>
        <end position="662"/>
    </location>
</feature>
<dbReference type="SMART" id="SM00487">
    <property type="entry name" value="DEXDc"/>
    <property type="match status" value="1"/>
</dbReference>
<dbReference type="GO" id="GO:0005524">
    <property type="term" value="F:ATP binding"/>
    <property type="evidence" value="ECO:0007669"/>
    <property type="project" value="UniProtKB-UniRule"/>
</dbReference>
<dbReference type="InterPro" id="IPR011009">
    <property type="entry name" value="Kinase-like_dom_sf"/>
</dbReference>
<feature type="region of interest" description="Disordered" evidence="7">
    <location>
        <begin position="1308"/>
        <end position="1335"/>
    </location>
</feature>
<dbReference type="PROSITE" id="PS51192">
    <property type="entry name" value="HELICASE_ATP_BIND_1"/>
    <property type="match status" value="1"/>
</dbReference>
<evidence type="ECO:0000256" key="2">
    <source>
        <dbReference type="ARBA" id="ARBA00022741"/>
    </source>
</evidence>
<dbReference type="PROSITE" id="PS00108">
    <property type="entry name" value="PROTEIN_KINASE_ST"/>
    <property type="match status" value="1"/>
</dbReference>
<dbReference type="GO" id="GO:0009378">
    <property type="term" value="F:four-way junction helicase activity"/>
    <property type="evidence" value="ECO:0007669"/>
    <property type="project" value="TreeGrafter"/>
</dbReference>
<dbReference type="GO" id="GO:0004672">
    <property type="term" value="F:protein kinase activity"/>
    <property type="evidence" value="ECO:0007669"/>
    <property type="project" value="InterPro"/>
</dbReference>
<dbReference type="SUPFAM" id="SSF56112">
    <property type="entry name" value="Protein kinase-like (PK-like)"/>
    <property type="match status" value="1"/>
</dbReference>
<feature type="domain" description="Helicase ATP-binding" evidence="9">
    <location>
        <begin position="770"/>
        <end position="944"/>
    </location>
</feature>
<dbReference type="InterPro" id="IPR011545">
    <property type="entry name" value="DEAD/DEAH_box_helicase_dom"/>
</dbReference>
<comment type="similarity">
    <text evidence="1">Belongs to the helicase family. RecQ subfamily.</text>
</comment>
<dbReference type="Pfam" id="PF00069">
    <property type="entry name" value="Pkinase"/>
    <property type="match status" value="1"/>
</dbReference>
<dbReference type="OrthoDB" id="10261556at2759"/>
<protein>
    <recommendedName>
        <fullName evidence="5">DNA 3'-5' helicase</fullName>
        <ecNumber evidence="5">5.6.2.4</ecNumber>
    </recommendedName>
</protein>
<feature type="binding site" evidence="6">
    <location>
        <position position="88"/>
    </location>
    <ligand>
        <name>ATP</name>
        <dbReference type="ChEBI" id="CHEBI:30616"/>
    </ligand>
</feature>
<dbReference type="GO" id="GO:0043138">
    <property type="term" value="F:3'-5' DNA helicase activity"/>
    <property type="evidence" value="ECO:0007669"/>
    <property type="project" value="UniProtKB-EC"/>
</dbReference>
<dbReference type="Gene3D" id="1.10.510.10">
    <property type="entry name" value="Transferase(Phosphotransferase) domain 1"/>
    <property type="match status" value="1"/>
</dbReference>
<dbReference type="GO" id="GO:0000724">
    <property type="term" value="P:double-strand break repair via homologous recombination"/>
    <property type="evidence" value="ECO:0007669"/>
    <property type="project" value="TreeGrafter"/>
</dbReference>
<dbReference type="InterPro" id="IPR014001">
    <property type="entry name" value="Helicase_ATP-bd"/>
</dbReference>
<dbReference type="GO" id="GO:0005694">
    <property type="term" value="C:chromosome"/>
    <property type="evidence" value="ECO:0007669"/>
    <property type="project" value="TreeGrafter"/>
</dbReference>
<dbReference type="Pfam" id="PF00270">
    <property type="entry name" value="DEAD"/>
    <property type="match status" value="1"/>
</dbReference>